<keyword evidence="6 9" id="KW-0472">Membrane</keyword>
<proteinExistence type="inferred from homology"/>
<dbReference type="Proteomes" id="UP001177003">
    <property type="component" value="Chromosome 4"/>
</dbReference>
<dbReference type="PANTHER" id="PTHR33203:SF44">
    <property type="entry name" value="OLEOSIN 20.3 KDA"/>
    <property type="match status" value="1"/>
</dbReference>
<accession>A0AA35YZU3</accession>
<reference evidence="10" key="1">
    <citation type="submission" date="2023-04" db="EMBL/GenBank/DDBJ databases">
        <authorList>
            <person name="Vijverberg K."/>
            <person name="Xiong W."/>
            <person name="Schranz E."/>
        </authorList>
    </citation>
    <scope>NUCLEOTIDE SEQUENCE</scope>
</reference>
<gene>
    <name evidence="10" type="ORF">LSALG_LOCUS22914</name>
</gene>
<dbReference type="Pfam" id="PF01277">
    <property type="entry name" value="Oleosin"/>
    <property type="match status" value="1"/>
</dbReference>
<dbReference type="GO" id="GO:0019915">
    <property type="term" value="P:lipid storage"/>
    <property type="evidence" value="ECO:0007669"/>
    <property type="project" value="TreeGrafter"/>
</dbReference>
<keyword evidence="11" id="KW-1185">Reference proteome</keyword>
<dbReference type="PROSITE" id="PS00811">
    <property type="entry name" value="OLEOSINS"/>
    <property type="match status" value="1"/>
</dbReference>
<keyword evidence="4 9" id="KW-0812">Transmembrane</keyword>
<dbReference type="PANTHER" id="PTHR33203">
    <property type="entry name" value="OLEOSIN"/>
    <property type="match status" value="1"/>
</dbReference>
<comment type="similarity">
    <text evidence="2 7">Belongs to the oleosin family.</text>
</comment>
<comment type="function">
    <text evidence="1">May have a structural role to stabilize the lipid body during desiccation of the seed by preventing coalescence of the oil. Probably interacts with both lipid and phospholipid moieties of lipid bodies. May also provide recognition signals for specific lipase anchorage in lipolysis during seedling growth.</text>
</comment>
<dbReference type="AlphaFoldDB" id="A0AA35YZU3"/>
<evidence type="ECO:0000256" key="1">
    <source>
        <dbReference type="ARBA" id="ARBA00002582"/>
    </source>
</evidence>
<feature type="transmembrane region" description="Helical" evidence="9">
    <location>
        <begin position="82"/>
        <end position="111"/>
    </location>
</feature>
<feature type="region of interest" description="Disordered" evidence="8">
    <location>
        <begin position="194"/>
        <end position="221"/>
    </location>
</feature>
<evidence type="ECO:0000256" key="4">
    <source>
        <dbReference type="ARBA" id="ARBA00022692"/>
    </source>
</evidence>
<evidence type="ECO:0000256" key="9">
    <source>
        <dbReference type="SAM" id="Phobius"/>
    </source>
</evidence>
<keyword evidence="5 9" id="KW-1133">Transmembrane helix</keyword>
<evidence type="ECO:0000256" key="2">
    <source>
        <dbReference type="ARBA" id="ARBA00010858"/>
    </source>
</evidence>
<evidence type="ECO:0000256" key="8">
    <source>
        <dbReference type="SAM" id="MobiDB-lite"/>
    </source>
</evidence>
<dbReference type="GO" id="GO:0016020">
    <property type="term" value="C:membrane"/>
    <property type="evidence" value="ECO:0007669"/>
    <property type="project" value="UniProtKB-SubCell"/>
</dbReference>
<comment type="subcellular location">
    <subcellularLocation>
        <location evidence="7">Lipid droplet</location>
    </subcellularLocation>
    <subcellularLocation>
        <location evidence="7">Membrane</location>
        <topology evidence="7">Multi-pass membrane protein</topology>
    </subcellularLocation>
</comment>
<name>A0AA35YZU3_LACSI</name>
<dbReference type="GO" id="GO:0012511">
    <property type="term" value="C:monolayer-surrounded lipid storage body"/>
    <property type="evidence" value="ECO:0007669"/>
    <property type="project" value="InterPro"/>
</dbReference>
<evidence type="ECO:0000313" key="11">
    <source>
        <dbReference type="Proteomes" id="UP001177003"/>
    </source>
</evidence>
<evidence type="ECO:0000313" key="10">
    <source>
        <dbReference type="EMBL" id="CAI9283310.1"/>
    </source>
</evidence>
<dbReference type="GO" id="GO:0050826">
    <property type="term" value="P:response to freezing"/>
    <property type="evidence" value="ECO:0007669"/>
    <property type="project" value="TreeGrafter"/>
</dbReference>
<organism evidence="10 11">
    <name type="scientific">Lactuca saligna</name>
    <name type="common">Willowleaf lettuce</name>
    <dbReference type="NCBI Taxonomy" id="75948"/>
    <lineage>
        <taxon>Eukaryota</taxon>
        <taxon>Viridiplantae</taxon>
        <taxon>Streptophyta</taxon>
        <taxon>Embryophyta</taxon>
        <taxon>Tracheophyta</taxon>
        <taxon>Spermatophyta</taxon>
        <taxon>Magnoliopsida</taxon>
        <taxon>eudicotyledons</taxon>
        <taxon>Gunneridae</taxon>
        <taxon>Pentapetalae</taxon>
        <taxon>asterids</taxon>
        <taxon>campanulids</taxon>
        <taxon>Asterales</taxon>
        <taxon>Asteraceae</taxon>
        <taxon>Cichorioideae</taxon>
        <taxon>Cichorieae</taxon>
        <taxon>Lactucinae</taxon>
        <taxon>Lactuca</taxon>
    </lineage>
</organism>
<evidence type="ECO:0000256" key="7">
    <source>
        <dbReference type="RuleBase" id="RU000540"/>
    </source>
</evidence>
<evidence type="ECO:0000256" key="6">
    <source>
        <dbReference type="ARBA" id="ARBA00023136"/>
    </source>
</evidence>
<dbReference type="EMBL" id="OX465080">
    <property type="protein sequence ID" value="CAI9283310.1"/>
    <property type="molecule type" value="Genomic_DNA"/>
</dbReference>
<sequence length="221" mass="23665">MQTLMLPRQHTRVIATLSPLQFINTISSISLADLFHYKHPLTMATHERQPHQIQVHTTTHHRPVYGGDSSLRHQQGPSKGKILAVMALLPVGGVLLGLAGLTLVGTLIGLALATPVFIIFSPVIVPAALIIGLAVTGILTSGTFGLTGLTSLSFLVNRLRQTMGSVPEQIDYAKQRIEDLAVYAGQKTEEVGQTIQSKAHEIGPDDQTQAQSKSGRKGGKS</sequence>
<dbReference type="GO" id="GO:0010344">
    <property type="term" value="P:seed oilbody biogenesis"/>
    <property type="evidence" value="ECO:0007669"/>
    <property type="project" value="TreeGrafter"/>
</dbReference>
<feature type="transmembrane region" description="Helical" evidence="9">
    <location>
        <begin position="123"/>
        <end position="156"/>
    </location>
</feature>
<dbReference type="InterPro" id="IPR000136">
    <property type="entry name" value="Oleosin"/>
</dbReference>
<evidence type="ECO:0000256" key="3">
    <source>
        <dbReference type="ARBA" id="ARBA00022677"/>
    </source>
</evidence>
<keyword evidence="3 7" id="KW-0551">Lipid droplet</keyword>
<protein>
    <recommendedName>
        <fullName evidence="7">Oleosin</fullName>
    </recommendedName>
</protein>
<evidence type="ECO:0000256" key="5">
    <source>
        <dbReference type="ARBA" id="ARBA00022989"/>
    </source>
</evidence>